<evidence type="ECO:0000256" key="2">
    <source>
        <dbReference type="ARBA" id="ARBA00022692"/>
    </source>
</evidence>
<evidence type="ECO:0000259" key="7">
    <source>
        <dbReference type="PROSITE" id="PS51012"/>
    </source>
</evidence>
<comment type="similarity">
    <text evidence="6">Belongs to the ABC-2 integral membrane protein family.</text>
</comment>
<protein>
    <recommendedName>
        <fullName evidence="6">Transport permease protein</fullName>
    </recommendedName>
</protein>
<dbReference type="AlphaFoldDB" id="A0A8J3JUH6"/>
<dbReference type="RefSeq" id="WP_191844205.1">
    <property type="nucleotide sequence ID" value="NZ_BAAALB010000036.1"/>
</dbReference>
<feature type="transmembrane region" description="Helical" evidence="6">
    <location>
        <begin position="114"/>
        <end position="135"/>
    </location>
</feature>
<dbReference type="EMBL" id="BONG01000003">
    <property type="protein sequence ID" value="GIF87271.1"/>
    <property type="molecule type" value="Genomic_DNA"/>
</dbReference>
<feature type="transmembrane region" description="Helical" evidence="6">
    <location>
        <begin position="175"/>
        <end position="192"/>
    </location>
</feature>
<evidence type="ECO:0000256" key="6">
    <source>
        <dbReference type="RuleBase" id="RU361157"/>
    </source>
</evidence>
<keyword evidence="5" id="KW-0046">Antibiotic resistance</keyword>
<feature type="transmembrane region" description="Helical" evidence="6">
    <location>
        <begin position="235"/>
        <end position="255"/>
    </location>
</feature>
<dbReference type="InterPro" id="IPR000412">
    <property type="entry name" value="ABC_2_transport"/>
</dbReference>
<dbReference type="PROSITE" id="PS51012">
    <property type="entry name" value="ABC_TM2"/>
    <property type="match status" value="1"/>
</dbReference>
<dbReference type="GO" id="GO:0046677">
    <property type="term" value="P:response to antibiotic"/>
    <property type="evidence" value="ECO:0007669"/>
    <property type="project" value="UniProtKB-KW"/>
</dbReference>
<comment type="caution">
    <text evidence="8">The sequence shown here is derived from an EMBL/GenBank/DDBJ whole genome shotgun (WGS) entry which is preliminary data.</text>
</comment>
<evidence type="ECO:0000256" key="1">
    <source>
        <dbReference type="ARBA" id="ARBA00004141"/>
    </source>
</evidence>
<accession>A0A8J3JUH6</accession>
<keyword evidence="6" id="KW-0813">Transport</keyword>
<keyword evidence="2 6" id="KW-0812">Transmembrane</keyword>
<keyword evidence="4 6" id="KW-0472">Membrane</keyword>
<evidence type="ECO:0000256" key="4">
    <source>
        <dbReference type="ARBA" id="ARBA00023136"/>
    </source>
</evidence>
<evidence type="ECO:0000313" key="9">
    <source>
        <dbReference type="Proteomes" id="UP000619293"/>
    </source>
</evidence>
<gene>
    <name evidence="8" type="ORF">Cch02nite_07150</name>
</gene>
<keyword evidence="3 6" id="KW-1133">Transmembrane helix</keyword>
<organism evidence="8 9">
    <name type="scientific">Catellatospora chokoriensis</name>
    <dbReference type="NCBI Taxonomy" id="310353"/>
    <lineage>
        <taxon>Bacteria</taxon>
        <taxon>Bacillati</taxon>
        <taxon>Actinomycetota</taxon>
        <taxon>Actinomycetes</taxon>
        <taxon>Micromonosporales</taxon>
        <taxon>Micromonosporaceae</taxon>
        <taxon>Catellatospora</taxon>
    </lineage>
</organism>
<dbReference type="GO" id="GO:0043190">
    <property type="term" value="C:ATP-binding cassette (ABC) transporter complex"/>
    <property type="evidence" value="ECO:0007669"/>
    <property type="project" value="InterPro"/>
</dbReference>
<dbReference type="Pfam" id="PF01061">
    <property type="entry name" value="ABC2_membrane"/>
    <property type="match status" value="1"/>
</dbReference>
<feature type="domain" description="ABC transmembrane type-2" evidence="7">
    <location>
        <begin position="27"/>
        <end position="261"/>
    </location>
</feature>
<sequence>MSELAAAAQDVWVTARRGLLRGRREPRLLALPLLQPVLFMLLFGVVLGGVVAVPGVASYPGFLAPGLLVQAVAVTAGMAAVGVAQDVRRGMVDRFRTLPVPASAVLFGRTAADLVRIAMTAAVAAATGVIAGWRVHHGPAAAAAGFLLVLTFGYAVTWLSVVVGLSVRGPGAARVLVPVCLIPLTFVSNVLAPPDTMPSWLRPLAEANPVSAVVTALRLLWGNEPAGSGATPSSAYPLALTWVAAALLLAIPLALHRYRRAPAP</sequence>
<proteinExistence type="inferred from homology"/>
<evidence type="ECO:0000313" key="8">
    <source>
        <dbReference type="EMBL" id="GIF87271.1"/>
    </source>
</evidence>
<comment type="subcellular location">
    <subcellularLocation>
        <location evidence="6">Cell membrane</location>
        <topology evidence="6">Multi-pass membrane protein</topology>
    </subcellularLocation>
    <subcellularLocation>
        <location evidence="1">Membrane</location>
        <topology evidence="1">Multi-pass membrane protein</topology>
    </subcellularLocation>
</comment>
<feature type="transmembrane region" description="Helical" evidence="6">
    <location>
        <begin position="28"/>
        <end position="56"/>
    </location>
</feature>
<reference evidence="8 9" key="1">
    <citation type="submission" date="2021-01" db="EMBL/GenBank/DDBJ databases">
        <title>Whole genome shotgun sequence of Catellatospora chokoriensis NBRC 107358.</title>
        <authorList>
            <person name="Komaki H."/>
            <person name="Tamura T."/>
        </authorList>
    </citation>
    <scope>NUCLEOTIDE SEQUENCE [LARGE SCALE GENOMIC DNA]</scope>
    <source>
        <strain evidence="8 9">NBRC 107358</strain>
    </source>
</reference>
<dbReference type="GO" id="GO:0140359">
    <property type="term" value="F:ABC-type transporter activity"/>
    <property type="evidence" value="ECO:0007669"/>
    <property type="project" value="InterPro"/>
</dbReference>
<dbReference type="InterPro" id="IPR047817">
    <property type="entry name" value="ABC2_TM_bact-type"/>
</dbReference>
<keyword evidence="6" id="KW-1003">Cell membrane</keyword>
<name>A0A8J3JUH6_9ACTN</name>
<evidence type="ECO:0000256" key="3">
    <source>
        <dbReference type="ARBA" id="ARBA00022989"/>
    </source>
</evidence>
<feature type="transmembrane region" description="Helical" evidence="6">
    <location>
        <begin position="141"/>
        <end position="163"/>
    </location>
</feature>
<dbReference type="InterPro" id="IPR013525">
    <property type="entry name" value="ABC2_TM"/>
</dbReference>
<evidence type="ECO:0000256" key="5">
    <source>
        <dbReference type="ARBA" id="ARBA00023251"/>
    </source>
</evidence>
<feature type="transmembrane region" description="Helical" evidence="6">
    <location>
        <begin position="62"/>
        <end position="84"/>
    </location>
</feature>
<dbReference type="PANTHER" id="PTHR43229:SF2">
    <property type="entry name" value="NODULATION PROTEIN J"/>
    <property type="match status" value="1"/>
</dbReference>
<dbReference type="PIRSF" id="PIRSF006648">
    <property type="entry name" value="DrrB"/>
    <property type="match status" value="1"/>
</dbReference>
<dbReference type="PANTHER" id="PTHR43229">
    <property type="entry name" value="NODULATION PROTEIN J"/>
    <property type="match status" value="1"/>
</dbReference>
<keyword evidence="9" id="KW-1185">Reference proteome</keyword>
<dbReference type="InterPro" id="IPR051784">
    <property type="entry name" value="Nod_factor_ABC_transporter"/>
</dbReference>
<dbReference type="Proteomes" id="UP000619293">
    <property type="component" value="Unassembled WGS sequence"/>
</dbReference>